<dbReference type="OrthoDB" id="4092856at2759"/>
<organism evidence="1 2">
    <name type="scientific">Spirodela intermedia</name>
    <name type="common">Intermediate duckweed</name>
    <dbReference type="NCBI Taxonomy" id="51605"/>
    <lineage>
        <taxon>Eukaryota</taxon>
        <taxon>Viridiplantae</taxon>
        <taxon>Streptophyta</taxon>
        <taxon>Embryophyta</taxon>
        <taxon>Tracheophyta</taxon>
        <taxon>Spermatophyta</taxon>
        <taxon>Magnoliopsida</taxon>
        <taxon>Liliopsida</taxon>
        <taxon>Araceae</taxon>
        <taxon>Lemnoideae</taxon>
        <taxon>Spirodela</taxon>
    </lineage>
</organism>
<reference evidence="1" key="1">
    <citation type="submission" date="2020-02" db="EMBL/GenBank/DDBJ databases">
        <authorList>
            <person name="Scholz U."/>
            <person name="Mascher M."/>
            <person name="Fiebig A."/>
        </authorList>
    </citation>
    <scope>NUCLEOTIDE SEQUENCE</scope>
</reference>
<sequence length="123" mass="13778">MDLAIPDLNTRREDVVELVLALVKQPVPVHPAQERLPLEDPLLVLLVKLEELLGGVADAAQSVLHPPQLPLATQPVFSDELQLLIQTLLLVRAPRLLERFTIWQDEEEGEVVWFPSSGQAWPV</sequence>
<accession>A0A7I8KBA2</accession>
<name>A0A7I8KBA2_SPIIN</name>
<dbReference type="AlphaFoldDB" id="A0A7I8KBA2"/>
<evidence type="ECO:0000313" key="1">
    <source>
        <dbReference type="EMBL" id="CAA7395059.1"/>
    </source>
</evidence>
<evidence type="ECO:0000313" key="2">
    <source>
        <dbReference type="Proteomes" id="UP000663760"/>
    </source>
</evidence>
<protein>
    <submittedName>
        <fullName evidence="1">Uncharacterized protein</fullName>
    </submittedName>
</protein>
<keyword evidence="2" id="KW-1185">Reference proteome</keyword>
<dbReference type="Proteomes" id="UP000663760">
    <property type="component" value="Chromosome 4"/>
</dbReference>
<dbReference type="EMBL" id="LR746267">
    <property type="protein sequence ID" value="CAA7395059.1"/>
    <property type="molecule type" value="Genomic_DNA"/>
</dbReference>
<gene>
    <name evidence="1" type="ORF">SI8410_04005720</name>
</gene>
<proteinExistence type="predicted"/>